<evidence type="ECO:0000259" key="9">
    <source>
        <dbReference type="SMART" id="SM00977"/>
    </source>
</evidence>
<name>A0AAP2GJG2_9BACT</name>
<dbReference type="AlphaFoldDB" id="A0AAP2GJG2"/>
<dbReference type="SUPFAM" id="SSF52402">
    <property type="entry name" value="Adenine nucleotide alpha hydrolases-like"/>
    <property type="match status" value="1"/>
</dbReference>
<keyword evidence="6 8" id="KW-0067">ATP-binding</keyword>
<dbReference type="InterPro" id="IPR012796">
    <property type="entry name" value="Lysidine-tRNA-synth_C"/>
</dbReference>
<dbReference type="NCBIfam" id="TIGR02432">
    <property type="entry name" value="lysidine_TilS_N"/>
    <property type="match status" value="1"/>
</dbReference>
<evidence type="ECO:0000256" key="5">
    <source>
        <dbReference type="ARBA" id="ARBA00022741"/>
    </source>
</evidence>
<gene>
    <name evidence="8 10" type="primary">tilS</name>
    <name evidence="10" type="ORF">KK083_13935</name>
</gene>
<protein>
    <recommendedName>
        <fullName evidence="8">tRNA(Ile)-lysidine synthase</fullName>
        <ecNumber evidence="8">6.3.4.19</ecNumber>
    </recommendedName>
    <alternativeName>
        <fullName evidence="8">tRNA(Ile)-2-lysyl-cytidine synthase</fullName>
    </alternativeName>
    <alternativeName>
        <fullName evidence="8">tRNA(Ile)-lysidine synthetase</fullName>
    </alternativeName>
</protein>
<accession>A0AAP2GJG2</accession>
<dbReference type="EC" id="6.3.4.19" evidence="8"/>
<keyword evidence="11" id="KW-1185">Reference proteome</keyword>
<comment type="function">
    <text evidence="8">Ligates lysine onto the cytidine present at position 34 of the AUA codon-specific tRNA(Ile) that contains the anticodon CAU, in an ATP-dependent manner. Cytidine is converted to lysidine, thus changing the amino acid specificity of the tRNA from methionine to isoleucine.</text>
</comment>
<comment type="subcellular location">
    <subcellularLocation>
        <location evidence="1 8">Cytoplasm</location>
    </subcellularLocation>
</comment>
<keyword evidence="4 8" id="KW-0819">tRNA processing</keyword>
<keyword evidence="3 8" id="KW-0436">Ligase</keyword>
<dbReference type="Gene3D" id="3.40.50.620">
    <property type="entry name" value="HUPs"/>
    <property type="match status" value="1"/>
</dbReference>
<dbReference type="GO" id="GO:0005737">
    <property type="term" value="C:cytoplasm"/>
    <property type="evidence" value="ECO:0007669"/>
    <property type="project" value="UniProtKB-SubCell"/>
</dbReference>
<dbReference type="RefSeq" id="WP_254163861.1">
    <property type="nucleotide sequence ID" value="NZ_JAHESF010000012.1"/>
</dbReference>
<dbReference type="SMART" id="SM00977">
    <property type="entry name" value="TilS_C"/>
    <property type="match status" value="1"/>
</dbReference>
<feature type="domain" description="Lysidine-tRNA(Ile) synthetase C-terminal" evidence="9">
    <location>
        <begin position="363"/>
        <end position="435"/>
    </location>
</feature>
<dbReference type="PANTHER" id="PTHR43033:SF1">
    <property type="entry name" value="TRNA(ILE)-LYSIDINE SYNTHASE-RELATED"/>
    <property type="match status" value="1"/>
</dbReference>
<comment type="catalytic activity">
    <reaction evidence="7 8">
        <text>cytidine(34) in tRNA(Ile2) + L-lysine + ATP = lysidine(34) in tRNA(Ile2) + AMP + diphosphate + H(+)</text>
        <dbReference type="Rhea" id="RHEA:43744"/>
        <dbReference type="Rhea" id="RHEA-COMP:10625"/>
        <dbReference type="Rhea" id="RHEA-COMP:10670"/>
        <dbReference type="ChEBI" id="CHEBI:15378"/>
        <dbReference type="ChEBI" id="CHEBI:30616"/>
        <dbReference type="ChEBI" id="CHEBI:32551"/>
        <dbReference type="ChEBI" id="CHEBI:33019"/>
        <dbReference type="ChEBI" id="CHEBI:82748"/>
        <dbReference type="ChEBI" id="CHEBI:83665"/>
        <dbReference type="ChEBI" id="CHEBI:456215"/>
        <dbReference type="EC" id="6.3.4.19"/>
    </reaction>
</comment>
<dbReference type="NCBIfam" id="TIGR02433">
    <property type="entry name" value="lysidine_TilS_C"/>
    <property type="match status" value="1"/>
</dbReference>
<dbReference type="EMBL" id="JAHESF010000012">
    <property type="protein sequence ID" value="MBT1697989.1"/>
    <property type="molecule type" value="Genomic_DNA"/>
</dbReference>
<dbReference type="CDD" id="cd01992">
    <property type="entry name" value="TilS_N"/>
    <property type="match status" value="1"/>
</dbReference>
<dbReference type="InterPro" id="IPR014729">
    <property type="entry name" value="Rossmann-like_a/b/a_fold"/>
</dbReference>
<evidence type="ECO:0000313" key="11">
    <source>
        <dbReference type="Proteomes" id="UP001319200"/>
    </source>
</evidence>
<dbReference type="Proteomes" id="UP001319200">
    <property type="component" value="Unassembled WGS sequence"/>
</dbReference>
<dbReference type="InterPro" id="IPR012094">
    <property type="entry name" value="tRNA_Ile_lys_synt"/>
</dbReference>
<dbReference type="Pfam" id="PF11734">
    <property type="entry name" value="TilS_C"/>
    <property type="match status" value="1"/>
</dbReference>
<evidence type="ECO:0000256" key="3">
    <source>
        <dbReference type="ARBA" id="ARBA00022598"/>
    </source>
</evidence>
<dbReference type="GO" id="GO:0005524">
    <property type="term" value="F:ATP binding"/>
    <property type="evidence" value="ECO:0007669"/>
    <property type="project" value="UniProtKB-UniRule"/>
</dbReference>
<evidence type="ECO:0000256" key="6">
    <source>
        <dbReference type="ARBA" id="ARBA00022840"/>
    </source>
</evidence>
<dbReference type="InterPro" id="IPR011063">
    <property type="entry name" value="TilS/TtcA_N"/>
</dbReference>
<reference evidence="10 11" key="1">
    <citation type="submission" date="2021-05" db="EMBL/GenBank/DDBJ databases">
        <title>A Polyphasic approach of four new species of the genus Ohtaekwangia: Ohtaekwangia histidinii sp. nov., Ohtaekwangia cretensis sp. nov., Ohtaekwangia indiensis sp. nov., Ohtaekwangia reichenbachii sp. nov. from diverse environment.</title>
        <authorList>
            <person name="Octaviana S."/>
        </authorList>
    </citation>
    <scope>NUCLEOTIDE SEQUENCE [LARGE SCALE GENOMIC DNA]</scope>
    <source>
        <strain evidence="10 11">PWU4</strain>
    </source>
</reference>
<evidence type="ECO:0000313" key="10">
    <source>
        <dbReference type="EMBL" id="MBT1697989.1"/>
    </source>
</evidence>
<feature type="binding site" evidence="8">
    <location>
        <begin position="26"/>
        <end position="31"/>
    </location>
    <ligand>
        <name>ATP</name>
        <dbReference type="ChEBI" id="CHEBI:30616"/>
    </ligand>
</feature>
<comment type="caution">
    <text evidence="10">The sequence shown here is derived from an EMBL/GenBank/DDBJ whole genome shotgun (WGS) entry which is preliminary data.</text>
</comment>
<dbReference type="GO" id="GO:0006400">
    <property type="term" value="P:tRNA modification"/>
    <property type="evidence" value="ECO:0007669"/>
    <property type="project" value="UniProtKB-UniRule"/>
</dbReference>
<dbReference type="HAMAP" id="MF_01161">
    <property type="entry name" value="tRNA_Ile_lys_synt"/>
    <property type="match status" value="1"/>
</dbReference>
<dbReference type="Pfam" id="PF01171">
    <property type="entry name" value="ATP_bind_3"/>
    <property type="match status" value="1"/>
</dbReference>
<evidence type="ECO:0000256" key="2">
    <source>
        <dbReference type="ARBA" id="ARBA00022490"/>
    </source>
</evidence>
<proteinExistence type="inferred from homology"/>
<evidence type="ECO:0000256" key="7">
    <source>
        <dbReference type="ARBA" id="ARBA00048539"/>
    </source>
</evidence>
<keyword evidence="2 8" id="KW-0963">Cytoplasm</keyword>
<evidence type="ECO:0000256" key="8">
    <source>
        <dbReference type="HAMAP-Rule" id="MF_01161"/>
    </source>
</evidence>
<evidence type="ECO:0000256" key="4">
    <source>
        <dbReference type="ARBA" id="ARBA00022694"/>
    </source>
</evidence>
<keyword evidence="5 8" id="KW-0547">Nucleotide-binding</keyword>
<dbReference type="InterPro" id="IPR012795">
    <property type="entry name" value="tRNA_Ile_lys_synt_N"/>
</dbReference>
<evidence type="ECO:0000256" key="1">
    <source>
        <dbReference type="ARBA" id="ARBA00004496"/>
    </source>
</evidence>
<comment type="domain">
    <text evidence="8">The N-terminal region contains the highly conserved SGGXDS motif, predicted to be a P-loop motif involved in ATP binding.</text>
</comment>
<comment type="similarity">
    <text evidence="8">Belongs to the tRNA(Ile)-lysidine synthase family.</text>
</comment>
<sequence>MVEQLLNHIHRHELCKTTDKILLAVSGGIDSMVMLHLFRQAGFDVGVAHCNFQLRGDDSLADEALVAQECATLGVPFHHKRFDTGAYAVAAGLSIQMAARQLRYDFFDTLLHAHGYVYLATAHHLNDVLETTILNLVKGTGMDGLQGVPVKNGSIIRPLLFATKEMLVAYARLHRLQWREDVSNASEDYQRNFIRHQVIPRLKELNPGLEHTYRSTNERITASVQFARNYIDSVAAEAITTSDSSIIIRKKEIDSTASPAVMLWELIKDKGFNFAQCQEIVTDHQSGKKFFSSTHELFTDREAYILQEKSNTHVADVTIEAQAPLVSNGHGELHFDVQTRSQFTLSKDPLLAQLDLDKITYPLVWRCWQHGDSFVPLGMQHSKKLSDFFIDLKIPLPEKEKITVLESAGVIVWVVGLRIHDHYKITAGTSRILTVQLNSRQQGIVGSRQ</sequence>
<dbReference type="GO" id="GO:0032267">
    <property type="term" value="F:tRNA(Ile)-lysidine synthase activity"/>
    <property type="evidence" value="ECO:0007669"/>
    <property type="project" value="UniProtKB-EC"/>
</dbReference>
<dbReference type="PANTHER" id="PTHR43033">
    <property type="entry name" value="TRNA(ILE)-LYSIDINE SYNTHASE-RELATED"/>
    <property type="match status" value="1"/>
</dbReference>
<dbReference type="SUPFAM" id="SSF56037">
    <property type="entry name" value="PheT/TilS domain"/>
    <property type="match status" value="1"/>
</dbReference>
<organism evidence="10 11">
    <name type="scientific">Chryseosolibacter histidini</name>
    <dbReference type="NCBI Taxonomy" id="2782349"/>
    <lineage>
        <taxon>Bacteria</taxon>
        <taxon>Pseudomonadati</taxon>
        <taxon>Bacteroidota</taxon>
        <taxon>Cytophagia</taxon>
        <taxon>Cytophagales</taxon>
        <taxon>Chryseotaleaceae</taxon>
        <taxon>Chryseosolibacter</taxon>
    </lineage>
</organism>